<evidence type="ECO:0000313" key="2">
    <source>
        <dbReference type="Proteomes" id="UP000004277"/>
    </source>
</evidence>
<evidence type="ECO:0000313" key="1">
    <source>
        <dbReference type="EMBL" id="TMS59433.1"/>
    </source>
</evidence>
<name>A0ACD3STM2_9BURK</name>
<dbReference type="Proteomes" id="UP000004277">
    <property type="component" value="Unassembled WGS sequence"/>
</dbReference>
<accession>A0ACD3STM2</accession>
<reference evidence="1" key="1">
    <citation type="submission" date="2019-05" db="EMBL/GenBank/DDBJ databases">
        <title>Revised genome assembly of Burkholderiaceae (previously Ralstonia) sp. PBA.</title>
        <authorList>
            <person name="Gan H.M."/>
        </authorList>
    </citation>
    <scope>NUCLEOTIDE SEQUENCE</scope>
    <source>
        <strain evidence="1">PBA</strain>
    </source>
</reference>
<gene>
    <name evidence="1" type="ORF">MW7_002175</name>
</gene>
<proteinExistence type="predicted"/>
<protein>
    <submittedName>
        <fullName evidence="1">VUT family protein</fullName>
    </submittedName>
</protein>
<comment type="caution">
    <text evidence="1">The sequence shown here is derived from an EMBL/GenBank/DDBJ whole genome shotgun (WGS) entry which is preliminary data.</text>
</comment>
<keyword evidence="2" id="KW-1185">Reference proteome</keyword>
<organism evidence="1 2">
    <name type="scientific">Imbroritus primus</name>
    <dbReference type="NCBI Taxonomy" id="3058603"/>
    <lineage>
        <taxon>Bacteria</taxon>
        <taxon>Pseudomonadati</taxon>
        <taxon>Pseudomonadota</taxon>
        <taxon>Betaproteobacteria</taxon>
        <taxon>Burkholderiales</taxon>
        <taxon>Burkholderiaceae</taxon>
        <taxon>Imbroritus</taxon>
    </lineage>
</organism>
<sequence>MPTPASAASDAPAAPTPRVPRTYRYYDFVMVAFVTVLLCSNLIGAAKAAEVTLPVIGTVTFGAGVLFFPISYVFGDILTEVYGYGRDRRVVWAGFGALAFATFMAFVVVNLPVASFMSSYQKSLEEVFGNTWRIAAGSLIAFWCGSFSNSFVMAKMKIWTAGKWLWTRTIGSTMVGELVDSSLFYIIAFYGIWPTQQIIAVAIAQYVLKTGWEVVMTPVTYRVVAFLKKAENEDYYDHHTRFTPFRVRVD</sequence>
<dbReference type="EMBL" id="AKCV02000007">
    <property type="protein sequence ID" value="TMS59433.1"/>
    <property type="molecule type" value="Genomic_DNA"/>
</dbReference>